<dbReference type="SUPFAM" id="SSF89562">
    <property type="entry name" value="RraA-like"/>
    <property type="match status" value="1"/>
</dbReference>
<evidence type="ECO:0000256" key="1">
    <source>
        <dbReference type="ARBA" id="ARBA00001968"/>
    </source>
</evidence>
<evidence type="ECO:0000256" key="2">
    <source>
        <dbReference type="ARBA" id="ARBA00016549"/>
    </source>
</evidence>
<dbReference type="GO" id="GO:0008168">
    <property type="term" value="F:methyltransferase activity"/>
    <property type="evidence" value="ECO:0007669"/>
    <property type="project" value="UniProtKB-KW"/>
</dbReference>
<dbReference type="KEGG" id="reu:Reut_B4616"/>
<dbReference type="CDD" id="cd16841">
    <property type="entry name" value="RraA_family"/>
    <property type="match status" value="1"/>
</dbReference>
<comment type="cofactor">
    <cofactor evidence="5">
        <name>Mg(2+)</name>
        <dbReference type="ChEBI" id="CHEBI:18420"/>
    </cofactor>
</comment>
<reference evidence="6" key="1">
    <citation type="submission" date="2005-08" db="EMBL/GenBank/DDBJ databases">
        <title>Complete sequence of chromosome 2 of Ralstonia eutropha JMP134.</title>
        <authorList>
            <person name="Copeland A."/>
            <person name="Lucas S."/>
            <person name="Lapidus A."/>
            <person name="Barry K."/>
            <person name="Detter J.C."/>
            <person name="Glavina T."/>
            <person name="Hammon N."/>
            <person name="Israni S."/>
            <person name="Pitluck S."/>
            <person name="Goltsman E."/>
            <person name="Martinez M."/>
            <person name="Schmutz J."/>
            <person name="Larimer F."/>
            <person name="Land M."/>
            <person name="Lykidis A."/>
            <person name="Richardson P."/>
        </authorList>
    </citation>
    <scope>NUCLEOTIDE SEQUENCE [LARGE SCALE GENOMIC DNA]</scope>
    <source>
        <strain evidence="6">JMP134</strain>
    </source>
</reference>
<accession>Q46SB8</accession>
<feature type="binding site" evidence="5">
    <location>
        <begin position="101"/>
        <end position="104"/>
    </location>
    <ligand>
        <name>substrate</name>
    </ligand>
</feature>
<dbReference type="AlphaFoldDB" id="Q46SB8"/>
<organism evidence="6">
    <name type="scientific">Cupriavidus pinatubonensis (strain JMP 134 / LMG 1197)</name>
    <name type="common">Cupriavidus necator (strain JMP 134)</name>
    <dbReference type="NCBI Taxonomy" id="264198"/>
    <lineage>
        <taxon>Bacteria</taxon>
        <taxon>Pseudomonadati</taxon>
        <taxon>Pseudomonadota</taxon>
        <taxon>Betaproteobacteria</taxon>
        <taxon>Burkholderiales</taxon>
        <taxon>Burkholderiaceae</taxon>
        <taxon>Cupriavidus</taxon>
    </lineage>
</organism>
<evidence type="ECO:0000256" key="4">
    <source>
        <dbReference type="ARBA" id="ARBA00030169"/>
    </source>
</evidence>
<sequence length="232" mass="23966">MSTQAKASPAIRRDFERVSPELVERASRFQAAILADVVGRRGTLNGRVQGLSPSMKVAGPALTVEVRPGDNLMFHVALAIAKPGDVIVIDAKGDQTAAMCGEIMATQAQASGIAGFVVDAAVRDSRELANGSFPIFAAGTNPCGPTKALGGLVNWPASVAGVAVNPGDLVVGDADGVVVIPREDVPAILELAQKKLDSETQRIAAIKAGDLRPGWLEGELRKAGVLAEGEVL</sequence>
<keyword evidence="6" id="KW-0808">Transferase</keyword>
<dbReference type="PANTHER" id="PTHR33254:SF4">
    <property type="entry name" value="4-HYDROXY-4-METHYL-2-OXOGLUTARATE ALDOLASE 3-RELATED"/>
    <property type="match status" value="1"/>
</dbReference>
<dbReference type="InterPro" id="IPR005493">
    <property type="entry name" value="RraA/RraA-like"/>
</dbReference>
<feature type="binding site" evidence="5">
    <location>
        <position position="123"/>
    </location>
    <ligand>
        <name>substrate</name>
    </ligand>
</feature>
<keyword evidence="5" id="KW-0460">Magnesium</keyword>
<dbReference type="eggNOG" id="COG0684">
    <property type="taxonomic scope" value="Bacteria"/>
</dbReference>
<dbReference type="Gene3D" id="3.50.30.40">
    <property type="entry name" value="Ribonuclease E inhibitor RraA/RraA-like"/>
    <property type="match status" value="1"/>
</dbReference>
<feature type="binding site" evidence="5">
    <location>
        <position position="124"/>
    </location>
    <ligand>
        <name>Mg(2+)</name>
        <dbReference type="ChEBI" id="CHEBI:18420"/>
    </ligand>
</feature>
<dbReference type="EMBL" id="CP000091">
    <property type="protein sequence ID" value="AAZ63966.1"/>
    <property type="molecule type" value="Genomic_DNA"/>
</dbReference>
<gene>
    <name evidence="6" type="ordered locus">Reut_B4616</name>
</gene>
<proteinExistence type="predicted"/>
<dbReference type="GO" id="GO:0046872">
    <property type="term" value="F:metal ion binding"/>
    <property type="evidence" value="ECO:0007669"/>
    <property type="project" value="UniProtKB-KW"/>
</dbReference>
<evidence type="ECO:0000256" key="3">
    <source>
        <dbReference type="ARBA" id="ARBA00029596"/>
    </source>
</evidence>
<dbReference type="PANTHER" id="PTHR33254">
    <property type="entry name" value="4-HYDROXY-4-METHYL-2-OXOGLUTARATE ALDOLASE 3-RELATED"/>
    <property type="match status" value="1"/>
</dbReference>
<dbReference type="Pfam" id="PF03737">
    <property type="entry name" value="RraA-like"/>
    <property type="match status" value="1"/>
</dbReference>
<dbReference type="GO" id="GO:0032259">
    <property type="term" value="P:methylation"/>
    <property type="evidence" value="ECO:0007669"/>
    <property type="project" value="UniProtKB-KW"/>
</dbReference>
<evidence type="ECO:0000256" key="5">
    <source>
        <dbReference type="PIRSR" id="PIRSR605493-1"/>
    </source>
</evidence>
<keyword evidence="6" id="KW-0489">Methyltransferase</keyword>
<name>Q46SB8_CUPPJ</name>
<evidence type="ECO:0000313" key="6">
    <source>
        <dbReference type="EMBL" id="AAZ63966.1"/>
    </source>
</evidence>
<dbReference type="OrthoDB" id="8717144at2"/>
<dbReference type="STRING" id="264198.Reut_B4616"/>
<keyword evidence="5" id="KW-0479">Metal-binding</keyword>
<comment type="cofactor">
    <cofactor evidence="1">
        <name>a divalent metal cation</name>
        <dbReference type="ChEBI" id="CHEBI:60240"/>
    </cofactor>
</comment>
<dbReference type="InterPro" id="IPR036704">
    <property type="entry name" value="RraA/RraA-like_sf"/>
</dbReference>
<dbReference type="HOGENOM" id="CLU_072626_3_2_4"/>
<protein>
    <recommendedName>
        <fullName evidence="2">Putative 4-hydroxy-4-methyl-2-oxoglutarate aldolase</fullName>
    </recommendedName>
    <alternativeName>
        <fullName evidence="3">Regulator of ribonuclease activity homolog</fullName>
    </alternativeName>
    <alternativeName>
        <fullName evidence="4">RraA-like protein</fullName>
    </alternativeName>
</protein>